<dbReference type="EMBL" id="JACHHT010000002">
    <property type="protein sequence ID" value="MBB6521658.1"/>
    <property type="molecule type" value="Genomic_DNA"/>
</dbReference>
<gene>
    <name evidence="5" type="ORF">HNR48_001943</name>
</gene>
<comment type="similarity">
    <text evidence="1">Belongs to the membrane fusion protein (MFP) (TC 8.A.1) family.</text>
</comment>
<dbReference type="Pfam" id="PF25989">
    <property type="entry name" value="YknX_C"/>
    <property type="match status" value="1"/>
</dbReference>
<dbReference type="SUPFAM" id="SSF111369">
    <property type="entry name" value="HlyD-like secretion proteins"/>
    <property type="match status" value="1"/>
</dbReference>
<dbReference type="Proteomes" id="UP000528457">
    <property type="component" value="Unassembled WGS sequence"/>
</dbReference>
<dbReference type="InParanoid" id="A0A7X0MVQ7"/>
<dbReference type="NCBIfam" id="TIGR01730">
    <property type="entry name" value="RND_mfp"/>
    <property type="match status" value="1"/>
</dbReference>
<keyword evidence="3" id="KW-0732">Signal</keyword>
<dbReference type="Gene3D" id="2.40.420.20">
    <property type="match status" value="1"/>
</dbReference>
<keyword evidence="6" id="KW-1185">Reference proteome</keyword>
<evidence type="ECO:0000256" key="3">
    <source>
        <dbReference type="SAM" id="SignalP"/>
    </source>
</evidence>
<protein>
    <submittedName>
        <fullName evidence="5">RND family efflux transporter MFP subunit</fullName>
    </submittedName>
</protein>
<feature type="chain" id="PRO_5031412733" evidence="3">
    <location>
        <begin position="26"/>
        <end position="352"/>
    </location>
</feature>
<feature type="signal peptide" evidence="3">
    <location>
        <begin position="1"/>
        <end position="25"/>
    </location>
</feature>
<dbReference type="AlphaFoldDB" id="A0A7X0MVQ7"/>
<dbReference type="InterPro" id="IPR058637">
    <property type="entry name" value="YknX-like_C"/>
</dbReference>
<keyword evidence="2" id="KW-0175">Coiled coil</keyword>
<dbReference type="FunCoup" id="A0A7X0MVQ7">
    <property type="interactions" value="396"/>
</dbReference>
<proteinExistence type="inferred from homology"/>
<dbReference type="Gene3D" id="1.10.287.470">
    <property type="entry name" value="Helix hairpin bin"/>
    <property type="match status" value="1"/>
</dbReference>
<evidence type="ECO:0000313" key="6">
    <source>
        <dbReference type="Proteomes" id="UP000528457"/>
    </source>
</evidence>
<evidence type="ECO:0000313" key="5">
    <source>
        <dbReference type="EMBL" id="MBB6521658.1"/>
    </source>
</evidence>
<evidence type="ECO:0000259" key="4">
    <source>
        <dbReference type="Pfam" id="PF25989"/>
    </source>
</evidence>
<reference evidence="5 6" key="1">
    <citation type="submission" date="2020-08" db="EMBL/GenBank/DDBJ databases">
        <title>Genomic Encyclopedia of Type Strains, Phase IV (KMG-IV): sequencing the most valuable type-strain genomes for metagenomic binning, comparative biology and taxonomic classification.</title>
        <authorList>
            <person name="Goeker M."/>
        </authorList>
    </citation>
    <scope>NUCLEOTIDE SEQUENCE [LARGE SCALE GENOMIC DNA]</scope>
    <source>
        <strain evidence="5 6">DSM 22368</strain>
    </source>
</reference>
<feature type="coiled-coil region" evidence="2">
    <location>
        <begin position="113"/>
        <end position="154"/>
    </location>
</feature>
<evidence type="ECO:0000256" key="1">
    <source>
        <dbReference type="ARBA" id="ARBA00009477"/>
    </source>
</evidence>
<dbReference type="PANTHER" id="PTHR30469">
    <property type="entry name" value="MULTIDRUG RESISTANCE PROTEIN MDTA"/>
    <property type="match status" value="1"/>
</dbReference>
<dbReference type="Gene3D" id="2.40.30.170">
    <property type="match status" value="1"/>
</dbReference>
<comment type="caution">
    <text evidence="5">The sequence shown here is derived from an EMBL/GenBank/DDBJ whole genome shotgun (WGS) entry which is preliminary data.</text>
</comment>
<dbReference type="InterPro" id="IPR006143">
    <property type="entry name" value="RND_pump_MFP"/>
</dbReference>
<sequence>MKQLKQIICAGLVLSSALSVQSGFAQGPTPAVETAQVTLSQNDNLARLPGTVISLRDALLSAEISGRLEWLAEVGEHVEKGQTIARIDDHLLKLQLRNDQAQIKRIQADMDYQRRQQQRLSKLLQNNSVAKNELDQVESRIGILQQDLAIAKINAERAQYQLERSQVIAPFSGVIARREMNLGELTQVGSPLLRLVDTQRLEISVNAPLRVARFNQPGTMVAVHRDNQEISTEIRGAVPVGDERSRMMELRLELDDKEWLIGEAVTVELAQAASQQQLSVPRDALVLREQAVYVFRVDADGKAQRVEVKPGAGQGNQISVTGELQSGDTVIVRGAENLKDGQTLKILTASAG</sequence>
<feature type="domain" description="YknX-like C-terminal permuted SH3-like" evidence="4">
    <location>
        <begin position="278"/>
        <end position="345"/>
    </location>
</feature>
<dbReference type="GO" id="GO:1990281">
    <property type="term" value="C:efflux pump complex"/>
    <property type="evidence" value="ECO:0007669"/>
    <property type="project" value="TreeGrafter"/>
</dbReference>
<dbReference type="GO" id="GO:0015562">
    <property type="term" value="F:efflux transmembrane transporter activity"/>
    <property type="evidence" value="ECO:0007669"/>
    <property type="project" value="TreeGrafter"/>
</dbReference>
<accession>A0A7X0MVQ7</accession>
<name>A0A7X0MVQ7_9GAMM</name>
<evidence type="ECO:0000256" key="2">
    <source>
        <dbReference type="SAM" id="Coils"/>
    </source>
</evidence>
<dbReference type="PANTHER" id="PTHR30469:SF15">
    <property type="entry name" value="HLYD FAMILY OF SECRETION PROTEINS"/>
    <property type="match status" value="1"/>
</dbReference>
<dbReference type="RefSeq" id="WP_166844785.1">
    <property type="nucleotide sequence ID" value="NZ_JAAONY010000002.1"/>
</dbReference>
<organism evidence="5 6">
    <name type="scientific">Pseudoteredinibacter isoporae</name>
    <dbReference type="NCBI Taxonomy" id="570281"/>
    <lineage>
        <taxon>Bacteria</taxon>
        <taxon>Pseudomonadati</taxon>
        <taxon>Pseudomonadota</taxon>
        <taxon>Gammaproteobacteria</taxon>
        <taxon>Cellvibrionales</taxon>
        <taxon>Cellvibrionaceae</taxon>
        <taxon>Pseudoteredinibacter</taxon>
    </lineage>
</organism>
<dbReference type="Gene3D" id="2.40.50.100">
    <property type="match status" value="1"/>
</dbReference>